<proteinExistence type="predicted"/>
<organism evidence="1">
    <name type="scientific">marine sediment metagenome</name>
    <dbReference type="NCBI Taxonomy" id="412755"/>
    <lineage>
        <taxon>unclassified sequences</taxon>
        <taxon>metagenomes</taxon>
        <taxon>ecological metagenomes</taxon>
    </lineage>
</organism>
<dbReference type="AlphaFoldDB" id="X1SVC5"/>
<name>X1SVC5_9ZZZZ</name>
<sequence>RPPPVGRLDLTNLKELPDTDYRKQSNLVKKHGERAANILSQVNYRSSNQ</sequence>
<dbReference type="EMBL" id="BARW01001032">
    <property type="protein sequence ID" value="GAI71774.1"/>
    <property type="molecule type" value="Genomic_DNA"/>
</dbReference>
<feature type="non-terminal residue" evidence="1">
    <location>
        <position position="1"/>
    </location>
</feature>
<evidence type="ECO:0000313" key="1">
    <source>
        <dbReference type="EMBL" id="GAI71774.1"/>
    </source>
</evidence>
<comment type="caution">
    <text evidence="1">The sequence shown here is derived from an EMBL/GenBank/DDBJ whole genome shotgun (WGS) entry which is preliminary data.</text>
</comment>
<gene>
    <name evidence="1" type="ORF">S12H4_03602</name>
</gene>
<accession>X1SVC5</accession>
<reference evidence="1" key="1">
    <citation type="journal article" date="2014" name="Front. Microbiol.">
        <title>High frequency of phylogenetically diverse reductive dehalogenase-homologous genes in deep subseafloor sedimentary metagenomes.</title>
        <authorList>
            <person name="Kawai M."/>
            <person name="Futagami T."/>
            <person name="Toyoda A."/>
            <person name="Takaki Y."/>
            <person name="Nishi S."/>
            <person name="Hori S."/>
            <person name="Arai W."/>
            <person name="Tsubouchi T."/>
            <person name="Morono Y."/>
            <person name="Uchiyama I."/>
            <person name="Ito T."/>
            <person name="Fujiyama A."/>
            <person name="Inagaki F."/>
            <person name="Takami H."/>
        </authorList>
    </citation>
    <scope>NUCLEOTIDE SEQUENCE</scope>
    <source>
        <strain evidence="1">Expedition CK06-06</strain>
    </source>
</reference>
<protein>
    <submittedName>
        <fullName evidence="1">Uncharacterized protein</fullName>
    </submittedName>
</protein>